<dbReference type="VEuPathDB" id="VectorBase:AMAM003252"/>
<evidence type="ECO:0000313" key="4">
    <source>
        <dbReference type="Proteomes" id="UP000075901"/>
    </source>
</evidence>
<dbReference type="AlphaFoldDB" id="A0A182SB48"/>
<accession>A0A182SB48</accession>
<protein>
    <submittedName>
        <fullName evidence="3">Uncharacterized protein</fullName>
    </submittedName>
</protein>
<evidence type="ECO:0000256" key="2">
    <source>
        <dbReference type="SAM" id="MobiDB-lite"/>
    </source>
</evidence>
<feature type="region of interest" description="Disordered" evidence="2">
    <location>
        <begin position="19"/>
        <end position="40"/>
    </location>
</feature>
<reference evidence="4" key="1">
    <citation type="submission" date="2013-09" db="EMBL/GenBank/DDBJ databases">
        <title>The Genome Sequence of Anopheles maculatus species B.</title>
        <authorList>
            <consortium name="The Broad Institute Genomics Platform"/>
            <person name="Neafsey D.E."/>
            <person name="Besansky N."/>
            <person name="Howell P."/>
            <person name="Walton C."/>
            <person name="Young S.K."/>
            <person name="Zeng Q."/>
            <person name="Gargeya S."/>
            <person name="Fitzgerald M."/>
            <person name="Haas B."/>
            <person name="Abouelleil A."/>
            <person name="Allen A.W."/>
            <person name="Alvarado L."/>
            <person name="Arachchi H.M."/>
            <person name="Berlin A.M."/>
            <person name="Chapman S.B."/>
            <person name="Gainer-Dewar J."/>
            <person name="Goldberg J."/>
            <person name="Griggs A."/>
            <person name="Gujja S."/>
            <person name="Hansen M."/>
            <person name="Howarth C."/>
            <person name="Imamovic A."/>
            <person name="Ireland A."/>
            <person name="Larimer J."/>
            <person name="McCowan C."/>
            <person name="Murphy C."/>
            <person name="Pearson M."/>
            <person name="Poon T.W."/>
            <person name="Priest M."/>
            <person name="Roberts A."/>
            <person name="Saif S."/>
            <person name="Shea T."/>
            <person name="Sisk P."/>
            <person name="Sykes S."/>
            <person name="Wortman J."/>
            <person name="Nusbaum C."/>
            <person name="Birren B."/>
        </authorList>
    </citation>
    <scope>NUCLEOTIDE SEQUENCE [LARGE SCALE GENOMIC DNA]</scope>
    <source>
        <strain evidence="4">maculatus3</strain>
    </source>
</reference>
<feature type="region of interest" description="Disordered" evidence="2">
    <location>
        <begin position="174"/>
        <end position="196"/>
    </location>
</feature>
<evidence type="ECO:0000313" key="3">
    <source>
        <dbReference type="EnsemblMetazoa" id="AMAM003252-PA"/>
    </source>
</evidence>
<name>A0A182SB48_9DIPT</name>
<keyword evidence="1" id="KW-0175">Coiled coil</keyword>
<feature type="coiled-coil region" evidence="1">
    <location>
        <begin position="59"/>
        <end position="90"/>
    </location>
</feature>
<evidence type="ECO:0000256" key="1">
    <source>
        <dbReference type="SAM" id="Coils"/>
    </source>
</evidence>
<feature type="compositionally biased region" description="Polar residues" evidence="2">
    <location>
        <begin position="19"/>
        <end position="32"/>
    </location>
</feature>
<dbReference type="Proteomes" id="UP000075901">
    <property type="component" value="Unassembled WGS sequence"/>
</dbReference>
<sequence length="296" mass="31817">MTLDSSIINRTGGPAVTLNLSQDENSIDSNLSSDRETSPDLRSIDDQLLHRGVTASSFIQHATEKLQSLTQELNQSDEELEQAIKNQRNLAITSGPAATAEHILSSSASSSLYANGGGIDSLAAAAAATLIPTATTNVRPSFTTTSISSNNATQQQTVEESIYRYRFQPIVPELPTNNDASRCSPKVTREPSNSPTRQLVMWPNAIDENTSRIIKIESYQSTTGGNKDVLDGGGGGGGGFDRASNRAVLGRPIMANDDMMMESVDLTIGGPDDSSFVGGKYDKLFKLIKHFLRRHI</sequence>
<organism evidence="3 4">
    <name type="scientific">Anopheles maculatus</name>
    <dbReference type="NCBI Taxonomy" id="74869"/>
    <lineage>
        <taxon>Eukaryota</taxon>
        <taxon>Metazoa</taxon>
        <taxon>Ecdysozoa</taxon>
        <taxon>Arthropoda</taxon>
        <taxon>Hexapoda</taxon>
        <taxon>Insecta</taxon>
        <taxon>Pterygota</taxon>
        <taxon>Neoptera</taxon>
        <taxon>Endopterygota</taxon>
        <taxon>Diptera</taxon>
        <taxon>Nematocera</taxon>
        <taxon>Culicoidea</taxon>
        <taxon>Culicidae</taxon>
        <taxon>Anophelinae</taxon>
        <taxon>Anopheles</taxon>
        <taxon>Anopheles maculatus group</taxon>
    </lineage>
</organism>
<proteinExistence type="predicted"/>
<reference evidence="3" key="2">
    <citation type="submission" date="2020-05" db="UniProtKB">
        <authorList>
            <consortium name="EnsemblMetazoa"/>
        </authorList>
    </citation>
    <scope>IDENTIFICATION</scope>
    <source>
        <strain evidence="3">maculatus3</strain>
    </source>
</reference>
<keyword evidence="4" id="KW-1185">Reference proteome</keyword>
<dbReference type="EnsemblMetazoa" id="AMAM003252-RA">
    <property type="protein sequence ID" value="AMAM003252-PA"/>
    <property type="gene ID" value="AMAM003252"/>
</dbReference>